<dbReference type="OrthoDB" id="9807923at2"/>
<keyword evidence="1" id="KW-1133">Transmembrane helix</keyword>
<accession>F2K1B4</accession>
<dbReference type="SUPFAM" id="SSF55961">
    <property type="entry name" value="Bet v1-like"/>
    <property type="match status" value="1"/>
</dbReference>
<sequence length="190" mass="21029">MPEVRPGSFYYQLRMVMRYLAIAILVVFVIGLFLPSTYKVTRSVIIDSTLDDVMDVIHSEQALQKWMYVKEGRVVTSEAALDGLLVGNELKSGLAFDISYDDPNKVGTLHVLSVSGSSLHFEVVPRQNAAVVDNLIQASQVDDGIQVVWTVNGELNAGLFSSYIAMFANRVAGRNFEISLKNLKNLVEQS</sequence>
<dbReference type="HOGENOM" id="CLU_1426464_0_0_6"/>
<keyword evidence="1" id="KW-0472">Membrane</keyword>
<organism evidence="2 3">
    <name type="scientific">Marinomonas mediterranea (strain ATCC 700492 / JCM 21426 / NBRC 103028 / MMB-1)</name>
    <dbReference type="NCBI Taxonomy" id="717774"/>
    <lineage>
        <taxon>Bacteria</taxon>
        <taxon>Pseudomonadati</taxon>
        <taxon>Pseudomonadota</taxon>
        <taxon>Gammaproteobacteria</taxon>
        <taxon>Oceanospirillales</taxon>
        <taxon>Oceanospirillaceae</taxon>
        <taxon>Marinomonas</taxon>
    </lineage>
</organism>
<feature type="transmembrane region" description="Helical" evidence="1">
    <location>
        <begin position="16"/>
        <end position="34"/>
    </location>
</feature>
<dbReference type="AlphaFoldDB" id="F2K1B4"/>
<dbReference type="RefSeq" id="WP_013660950.1">
    <property type="nucleotide sequence ID" value="NC_015276.1"/>
</dbReference>
<dbReference type="EMBL" id="CP002583">
    <property type="protein sequence ID" value="ADZ91045.1"/>
    <property type="molecule type" value="Genomic_DNA"/>
</dbReference>
<name>F2K1B4_MARM1</name>
<evidence type="ECO:0000256" key="1">
    <source>
        <dbReference type="SAM" id="Phobius"/>
    </source>
</evidence>
<proteinExistence type="predicted"/>
<dbReference type="KEGG" id="mme:Marme_1789"/>
<dbReference type="PATRIC" id="fig|717774.3.peg.1846"/>
<dbReference type="STRING" id="717774.Marme_1789"/>
<dbReference type="Gene3D" id="3.30.530.20">
    <property type="match status" value="1"/>
</dbReference>
<evidence type="ECO:0000313" key="3">
    <source>
        <dbReference type="Proteomes" id="UP000001062"/>
    </source>
</evidence>
<reference evidence="2 3" key="1">
    <citation type="journal article" date="2012" name="Stand. Genomic Sci.">
        <title>Complete genome sequence of the melanogenic marine bacterium Marinomonas mediterranea type strain (MMB-1(T)).</title>
        <authorList>
            <person name="Lucas-Elio P."/>
            <person name="Goodwin L."/>
            <person name="Woyke T."/>
            <person name="Pitluck S."/>
            <person name="Nolan M."/>
            <person name="Kyrpides N.C."/>
            <person name="Detter J.C."/>
            <person name="Copeland A."/>
            <person name="Teshima H."/>
            <person name="Bruce D."/>
            <person name="Detter C."/>
            <person name="Tapia R."/>
            <person name="Han S."/>
            <person name="Land M.L."/>
            <person name="Ivanova N."/>
            <person name="Mikhailova N."/>
            <person name="Johnston A.W."/>
            <person name="Sanchez-Amat A."/>
        </authorList>
    </citation>
    <scope>NUCLEOTIDE SEQUENCE [LARGE SCALE GENOMIC DNA]</scope>
    <source>
        <strain evidence="3">ATCC 700492 / JCM 21426 / NBRC 103028 / MMB-1</strain>
    </source>
</reference>
<keyword evidence="3" id="KW-1185">Reference proteome</keyword>
<gene>
    <name evidence="2" type="ordered locus">Marme_1789</name>
</gene>
<evidence type="ECO:0000313" key="2">
    <source>
        <dbReference type="EMBL" id="ADZ91045.1"/>
    </source>
</evidence>
<dbReference type="InterPro" id="IPR023393">
    <property type="entry name" value="START-like_dom_sf"/>
</dbReference>
<dbReference type="Proteomes" id="UP000001062">
    <property type="component" value="Chromosome"/>
</dbReference>
<keyword evidence="1" id="KW-0812">Transmembrane</keyword>
<protein>
    <submittedName>
        <fullName evidence="2">Polyketide cyclase/dehydrase</fullName>
    </submittedName>
</protein>